<evidence type="ECO:0000256" key="4">
    <source>
        <dbReference type="ARBA" id="ARBA00022801"/>
    </source>
</evidence>
<feature type="chain" id="PRO_5008443932" description="Pectinesterase" evidence="7">
    <location>
        <begin position="29"/>
        <end position="563"/>
    </location>
</feature>
<dbReference type="EC" id="3.1.1.11" evidence="7"/>
<dbReference type="UniPathway" id="UPA00545">
    <property type="reaction ID" value="UER00823"/>
</dbReference>
<dbReference type="FunCoup" id="A0A194YPA5">
    <property type="interactions" value="71"/>
</dbReference>
<dbReference type="GO" id="GO:0030599">
    <property type="term" value="F:pectinesterase activity"/>
    <property type="evidence" value="ECO:0000318"/>
    <property type="project" value="GO_Central"/>
</dbReference>
<evidence type="ECO:0000256" key="3">
    <source>
        <dbReference type="ARBA" id="ARBA00007786"/>
    </source>
</evidence>
<reference evidence="10 11" key="1">
    <citation type="journal article" date="2009" name="Nature">
        <title>The Sorghum bicolor genome and the diversification of grasses.</title>
        <authorList>
            <person name="Paterson A.H."/>
            <person name="Bowers J.E."/>
            <person name="Bruggmann R."/>
            <person name="Dubchak I."/>
            <person name="Grimwood J."/>
            <person name="Gundlach H."/>
            <person name="Haberer G."/>
            <person name="Hellsten U."/>
            <person name="Mitros T."/>
            <person name="Poliakov A."/>
            <person name="Schmutz J."/>
            <person name="Spannagl M."/>
            <person name="Tang H."/>
            <person name="Wang X."/>
            <person name="Wicker T."/>
            <person name="Bharti A.K."/>
            <person name="Chapman J."/>
            <person name="Feltus F.A."/>
            <person name="Gowik U."/>
            <person name="Grigoriev I.V."/>
            <person name="Lyons E."/>
            <person name="Maher C.A."/>
            <person name="Martis M."/>
            <person name="Narechania A."/>
            <person name="Otillar R.P."/>
            <person name="Penning B.W."/>
            <person name="Salamov A.A."/>
            <person name="Wang Y."/>
            <person name="Zhang L."/>
            <person name="Carpita N.C."/>
            <person name="Freeling M."/>
            <person name="Gingle A.R."/>
            <person name="Hash C.T."/>
            <person name="Keller B."/>
            <person name="Klein P."/>
            <person name="Kresovich S."/>
            <person name="McCann M.C."/>
            <person name="Ming R."/>
            <person name="Peterson D.G."/>
            <person name="Mehboob-ur-Rahman"/>
            <person name="Ware D."/>
            <person name="Westhoff P."/>
            <person name="Mayer K.F."/>
            <person name="Messing J."/>
            <person name="Rokhsar D.S."/>
        </authorList>
    </citation>
    <scope>NUCLEOTIDE SEQUENCE [LARGE SCALE GENOMIC DNA]</scope>
    <source>
        <strain evidence="11">cv. BTx623</strain>
    </source>
</reference>
<accession>A0A194YPA5</accession>
<comment type="catalytic activity">
    <reaction evidence="7">
        <text>[(1-&gt;4)-alpha-D-galacturonosyl methyl ester](n) + n H2O = [(1-&gt;4)-alpha-D-galacturonosyl](n) + n methanol + n H(+)</text>
        <dbReference type="Rhea" id="RHEA:22380"/>
        <dbReference type="Rhea" id="RHEA-COMP:14570"/>
        <dbReference type="Rhea" id="RHEA-COMP:14573"/>
        <dbReference type="ChEBI" id="CHEBI:15377"/>
        <dbReference type="ChEBI" id="CHEBI:15378"/>
        <dbReference type="ChEBI" id="CHEBI:17790"/>
        <dbReference type="ChEBI" id="CHEBI:140522"/>
        <dbReference type="ChEBI" id="CHEBI:140523"/>
        <dbReference type="EC" id="3.1.1.11"/>
    </reaction>
</comment>
<evidence type="ECO:0000256" key="1">
    <source>
        <dbReference type="ARBA" id="ARBA00005184"/>
    </source>
</evidence>
<keyword evidence="7" id="KW-0964">Secreted</keyword>
<dbReference type="Proteomes" id="UP000000768">
    <property type="component" value="Chromosome 4"/>
</dbReference>
<comment type="function">
    <text evidence="7">Acts in the modification of cell walls via demethylesterification of cell wall pectin.</text>
</comment>
<comment type="subcellular location">
    <subcellularLocation>
        <location evidence="7">Secreted</location>
        <location evidence="7">Cell wall</location>
    </subcellularLocation>
</comment>
<dbReference type="PROSITE" id="PS00503">
    <property type="entry name" value="PECTINESTERASE_2"/>
    <property type="match status" value="1"/>
</dbReference>
<evidence type="ECO:0000313" key="10">
    <source>
        <dbReference type="EMBL" id="KXG30058.1"/>
    </source>
</evidence>
<dbReference type="Gene3D" id="1.20.140.40">
    <property type="entry name" value="Invertase/pectin methylesterase inhibitor family protein"/>
    <property type="match status" value="1"/>
</dbReference>
<dbReference type="PROSITE" id="PS00800">
    <property type="entry name" value="PECTINESTERASE_1"/>
    <property type="match status" value="1"/>
</dbReference>
<evidence type="ECO:0000256" key="5">
    <source>
        <dbReference type="ARBA" id="ARBA00023085"/>
    </source>
</evidence>
<comment type="similarity">
    <text evidence="3">In the C-terminal section; belongs to the pectinesterase family.</text>
</comment>
<dbReference type="Pfam" id="PF01095">
    <property type="entry name" value="Pectinesterase"/>
    <property type="match status" value="1"/>
</dbReference>
<dbReference type="InterPro" id="IPR018040">
    <property type="entry name" value="Pectinesterase_Tyr_AS"/>
</dbReference>
<dbReference type="InterPro" id="IPR012334">
    <property type="entry name" value="Pectin_lyas_fold"/>
</dbReference>
<dbReference type="SUPFAM" id="SSF101148">
    <property type="entry name" value="Plant invertase/pectin methylesterase inhibitor"/>
    <property type="match status" value="1"/>
</dbReference>
<evidence type="ECO:0000256" key="2">
    <source>
        <dbReference type="ARBA" id="ARBA00006027"/>
    </source>
</evidence>
<feature type="domain" description="Pectinesterase catalytic" evidence="8">
    <location>
        <begin position="243"/>
        <end position="545"/>
    </location>
</feature>
<dbReference type="InterPro" id="IPR006501">
    <property type="entry name" value="Pectinesterase_inhib_dom"/>
</dbReference>
<evidence type="ECO:0000256" key="6">
    <source>
        <dbReference type="PROSITE-ProRule" id="PRU10040"/>
    </source>
</evidence>
<dbReference type="FunFam" id="2.160.20.10:FF:000001">
    <property type="entry name" value="Pectinesterase"/>
    <property type="match status" value="1"/>
</dbReference>
<comment type="pathway">
    <text evidence="1 7">Glycan metabolism; pectin degradation; 2-dehydro-3-deoxy-D-gluconate from pectin: step 1/5.</text>
</comment>
<feature type="domain" description="Pectinesterase inhibitor" evidence="9">
    <location>
        <begin position="64"/>
        <end position="155"/>
    </location>
</feature>
<proteinExistence type="inferred from homology"/>
<dbReference type="STRING" id="4558.A0A194YPA5"/>
<keyword evidence="7" id="KW-0134">Cell wall</keyword>
<dbReference type="PANTHER" id="PTHR31707">
    <property type="entry name" value="PECTINESTERASE"/>
    <property type="match status" value="1"/>
</dbReference>
<organism evidence="10 11">
    <name type="scientific">Sorghum bicolor</name>
    <name type="common">Sorghum</name>
    <name type="synonym">Sorghum vulgare</name>
    <dbReference type="NCBI Taxonomy" id="4558"/>
    <lineage>
        <taxon>Eukaryota</taxon>
        <taxon>Viridiplantae</taxon>
        <taxon>Streptophyta</taxon>
        <taxon>Embryophyta</taxon>
        <taxon>Tracheophyta</taxon>
        <taxon>Spermatophyta</taxon>
        <taxon>Magnoliopsida</taxon>
        <taxon>Liliopsida</taxon>
        <taxon>Poales</taxon>
        <taxon>Poaceae</taxon>
        <taxon>PACMAD clade</taxon>
        <taxon>Panicoideae</taxon>
        <taxon>Andropogonodae</taxon>
        <taxon>Andropogoneae</taxon>
        <taxon>Sorghinae</taxon>
        <taxon>Sorghum</taxon>
    </lineage>
</organism>
<feature type="signal peptide" evidence="7">
    <location>
        <begin position="1"/>
        <end position="28"/>
    </location>
</feature>
<protein>
    <recommendedName>
        <fullName evidence="7">Pectinesterase</fullName>
        <ecNumber evidence="7">3.1.1.11</ecNumber>
    </recommendedName>
</protein>
<dbReference type="InterPro" id="IPR035513">
    <property type="entry name" value="Invertase/methylesterase_inhib"/>
</dbReference>
<keyword evidence="5 7" id="KW-0063">Aspartyl esterase</keyword>
<dbReference type="eggNOG" id="ENOG502QRD0">
    <property type="taxonomic scope" value="Eukaryota"/>
</dbReference>
<dbReference type="GO" id="GO:0042545">
    <property type="term" value="P:cell wall modification"/>
    <property type="evidence" value="ECO:0007669"/>
    <property type="project" value="UniProtKB-UniRule"/>
</dbReference>
<sequence>MDHHLLARRLGAPPVLLLILSCLALILAGCSCSCSSAHAASAPRPPVFAFPAAAAKAKAQHAVARHHESRLRAALDAAATRVGEALGALAATSSPTLAAAAAREDCAELLDEALQLLAGARAAARGDALTWLSAALTNHDTCADSLAEAGAPLHAHAHLAAARAVVRDSLATMYASSTTTTAATATGTTEDAGGAAGLVRSCCNKNETTTRRQGGPCRFPRWVPARDRRLLLAPAASLAGTADIVVAKDGTGTHATIADAVKAAPECSERRTVIYVKAGRYDENVKVGMNKTNLVFVGDGKGVTVVAGNRSVADNYTTFRTATFAASGFGFMMLDMTVENWAGPARHQAVALRASADRAVVHRCGIAGYQDTLYAHSNRQFYRDCDVYGTVDFVFGNAAAVLQRCDLWARVPLPGQRNTVTAQSRNESCQRTGIVLHGCRLLAAPASEPDLILAPPTTYLGRPWKPFSRVVVMLSYIGPHVPPQGWLEWNATSDTPYALDRLYFGEYMNNGPGAGLAGRVPWHGHRAINSTAEAERFTVARFIDGASWLPATGVSFVAGLSLL</sequence>
<keyword evidence="7" id="KW-0961">Cell wall biogenesis/degradation</keyword>
<dbReference type="Gene3D" id="2.160.20.10">
    <property type="entry name" value="Single-stranded right-handed beta-helix, Pectin lyase-like"/>
    <property type="match status" value="1"/>
</dbReference>
<dbReference type="Pfam" id="PF04043">
    <property type="entry name" value="PMEI"/>
    <property type="match status" value="1"/>
</dbReference>
<dbReference type="InterPro" id="IPR000070">
    <property type="entry name" value="Pectinesterase_cat"/>
</dbReference>
<dbReference type="EMBL" id="CM000763">
    <property type="protein sequence ID" value="KXG30058.1"/>
    <property type="molecule type" value="Genomic_DNA"/>
</dbReference>
<dbReference type="GO" id="GO:0045490">
    <property type="term" value="P:pectin catabolic process"/>
    <property type="evidence" value="ECO:0007669"/>
    <property type="project" value="UniProtKB-UniRule"/>
</dbReference>
<reference evidence="11" key="2">
    <citation type="journal article" date="2018" name="Plant J.">
        <title>The Sorghum bicolor reference genome: improved assembly, gene annotations, a transcriptome atlas, and signatures of genome organization.</title>
        <authorList>
            <person name="McCormick R.F."/>
            <person name="Truong S.K."/>
            <person name="Sreedasyam A."/>
            <person name="Jenkins J."/>
            <person name="Shu S."/>
            <person name="Sims D."/>
            <person name="Kennedy M."/>
            <person name="Amirebrahimi M."/>
            <person name="Weers B.D."/>
            <person name="McKinley B."/>
            <person name="Mattison A."/>
            <person name="Morishige D.T."/>
            <person name="Grimwood J."/>
            <person name="Schmutz J."/>
            <person name="Mullet J.E."/>
        </authorList>
    </citation>
    <scope>NUCLEOTIDE SEQUENCE [LARGE SCALE GENOMIC DNA]</scope>
    <source>
        <strain evidence="11">cv. BTx623</strain>
    </source>
</reference>
<keyword evidence="7" id="KW-0732">Signal</keyword>
<comment type="similarity">
    <text evidence="2">In the N-terminal section; belongs to the PMEI family.</text>
</comment>
<gene>
    <name evidence="10" type="ORF">SORBI_3004G129400</name>
</gene>
<dbReference type="SUPFAM" id="SSF51126">
    <property type="entry name" value="Pectin lyase-like"/>
    <property type="match status" value="1"/>
</dbReference>
<dbReference type="InterPro" id="IPR011050">
    <property type="entry name" value="Pectin_lyase_fold/virulence"/>
</dbReference>
<dbReference type="Gramene" id="KXG30058">
    <property type="protein sequence ID" value="KXG30058"/>
    <property type="gene ID" value="SORBI_3004G129400"/>
</dbReference>
<keyword evidence="11" id="KW-1185">Reference proteome</keyword>
<dbReference type="OMA" id="ACRIIPT"/>
<dbReference type="InParanoid" id="A0A194YPA5"/>
<dbReference type="InterPro" id="IPR033131">
    <property type="entry name" value="Pectinesterase_Asp_AS"/>
</dbReference>
<evidence type="ECO:0000256" key="7">
    <source>
        <dbReference type="RuleBase" id="RU000589"/>
    </source>
</evidence>
<feature type="active site" evidence="6">
    <location>
        <position position="392"/>
    </location>
</feature>
<evidence type="ECO:0000259" key="9">
    <source>
        <dbReference type="Pfam" id="PF04043"/>
    </source>
</evidence>
<dbReference type="GO" id="GO:0046910">
    <property type="term" value="F:pectinesterase inhibitor activity"/>
    <property type="evidence" value="ECO:0000318"/>
    <property type="project" value="GO_Central"/>
</dbReference>
<keyword evidence="4 7" id="KW-0378">Hydrolase</keyword>
<name>A0A194YPA5_SORBI</name>
<evidence type="ECO:0000259" key="8">
    <source>
        <dbReference type="Pfam" id="PF01095"/>
    </source>
</evidence>
<evidence type="ECO:0000313" key="11">
    <source>
        <dbReference type="Proteomes" id="UP000000768"/>
    </source>
</evidence>
<dbReference type="AlphaFoldDB" id="A0A194YPA5"/>